<name>A0A0A8ZBS8_ARUDO</name>
<protein>
    <submittedName>
        <fullName evidence="1">Uncharacterized protein</fullName>
    </submittedName>
</protein>
<organism evidence="1">
    <name type="scientific">Arundo donax</name>
    <name type="common">Giant reed</name>
    <name type="synonym">Donax arundinaceus</name>
    <dbReference type="NCBI Taxonomy" id="35708"/>
    <lineage>
        <taxon>Eukaryota</taxon>
        <taxon>Viridiplantae</taxon>
        <taxon>Streptophyta</taxon>
        <taxon>Embryophyta</taxon>
        <taxon>Tracheophyta</taxon>
        <taxon>Spermatophyta</taxon>
        <taxon>Magnoliopsida</taxon>
        <taxon>Liliopsida</taxon>
        <taxon>Poales</taxon>
        <taxon>Poaceae</taxon>
        <taxon>PACMAD clade</taxon>
        <taxon>Arundinoideae</taxon>
        <taxon>Arundineae</taxon>
        <taxon>Arundo</taxon>
    </lineage>
</organism>
<reference evidence="1" key="1">
    <citation type="submission" date="2014-09" db="EMBL/GenBank/DDBJ databases">
        <authorList>
            <person name="Magalhaes I.L.F."/>
            <person name="Oliveira U."/>
            <person name="Santos F.R."/>
            <person name="Vidigal T.H.D.A."/>
            <person name="Brescovit A.D."/>
            <person name="Santos A.J."/>
        </authorList>
    </citation>
    <scope>NUCLEOTIDE SEQUENCE</scope>
    <source>
        <tissue evidence="1">Shoot tissue taken approximately 20 cm above the soil surface</tissue>
    </source>
</reference>
<accession>A0A0A8ZBS8</accession>
<sequence length="19" mass="2277">MAGKASRWEPMGAKWREER</sequence>
<reference evidence="1" key="2">
    <citation type="journal article" date="2015" name="Data Brief">
        <title>Shoot transcriptome of the giant reed, Arundo donax.</title>
        <authorList>
            <person name="Barrero R.A."/>
            <person name="Guerrero F.D."/>
            <person name="Moolhuijzen P."/>
            <person name="Goolsby J.A."/>
            <person name="Tidwell J."/>
            <person name="Bellgard S.E."/>
            <person name="Bellgard M.I."/>
        </authorList>
    </citation>
    <scope>NUCLEOTIDE SEQUENCE</scope>
    <source>
        <tissue evidence="1">Shoot tissue taken approximately 20 cm above the soil surface</tissue>
    </source>
</reference>
<dbReference type="EMBL" id="GBRH01261016">
    <property type="protein sequence ID" value="JAD36879.1"/>
    <property type="molecule type" value="Transcribed_RNA"/>
</dbReference>
<evidence type="ECO:0000313" key="1">
    <source>
        <dbReference type="EMBL" id="JAD36879.1"/>
    </source>
</evidence>
<dbReference type="AlphaFoldDB" id="A0A0A8ZBS8"/>
<proteinExistence type="predicted"/>